<keyword evidence="3" id="KW-1185">Reference proteome</keyword>
<proteinExistence type="predicted"/>
<comment type="caution">
    <text evidence="2">The sequence shown here is derived from an EMBL/GenBank/DDBJ whole genome shotgun (WGS) entry which is preliminary data.</text>
</comment>
<reference evidence="2" key="1">
    <citation type="submission" date="2023-08" db="EMBL/GenBank/DDBJ databases">
        <title>Chromosome-level Genome Assembly of mud carp (Cirrhinus molitorella).</title>
        <authorList>
            <person name="Liu H."/>
        </authorList>
    </citation>
    <scope>NUCLEOTIDE SEQUENCE</scope>
    <source>
        <strain evidence="2">Prfri</strain>
        <tissue evidence="2">Muscle</tissue>
    </source>
</reference>
<protein>
    <submittedName>
        <fullName evidence="2">Uncharacterized protein</fullName>
    </submittedName>
</protein>
<feature type="coiled-coil region" evidence="1">
    <location>
        <begin position="141"/>
        <end position="196"/>
    </location>
</feature>
<dbReference type="Gene3D" id="1.20.1170.10">
    <property type="match status" value="1"/>
</dbReference>
<evidence type="ECO:0000313" key="3">
    <source>
        <dbReference type="Proteomes" id="UP001187343"/>
    </source>
</evidence>
<sequence length="416" mass="47305">MANSKAVVPSDFSWSPEFLQELLPSAERTALLYHLSYLCLGSFPKLERLIRERAIETQMLFGSSETILLKCVGTSHNLVHSLFPMLMKAVEKNKPNLAVRYLEKARAWIDDIIRAVDDMVKRYEQQSRSVGTCTSDVFQEQKETEKQQTQHSNEMKSLEETIKKLEEEFKKYAKDIEEMEKKIEGKNSELQDHIKSVSRTSNGMGILAALVPFIGPIIKSIYDTVTDPGVAAQTQALNAELTRLNSEKSNLQNKEWAIQVKLTDLQLQLANSKIQLGVIPSPVHLKDVQQCLSRIQQILFQLKMFWEKVGSLLDTLKKKTFVDEDLIEDLDDMKDEFLQSIKIAGEYWNTFGGCCQSAQGVFSVQSKDAYKFLEINPSSLSEDERMEQYKSVMKKLNQISPQGSSKPAITECDTEI</sequence>
<dbReference type="EMBL" id="JAUYZG010000024">
    <property type="protein sequence ID" value="KAK2870505.1"/>
    <property type="molecule type" value="Genomic_DNA"/>
</dbReference>
<dbReference type="SUPFAM" id="SSF58100">
    <property type="entry name" value="Bacterial hemolysins"/>
    <property type="match status" value="1"/>
</dbReference>
<dbReference type="AlphaFoldDB" id="A0AA88P137"/>
<gene>
    <name evidence="2" type="ORF">Q8A67_024897</name>
</gene>
<organism evidence="2 3">
    <name type="scientific">Cirrhinus molitorella</name>
    <name type="common">mud carp</name>
    <dbReference type="NCBI Taxonomy" id="172907"/>
    <lineage>
        <taxon>Eukaryota</taxon>
        <taxon>Metazoa</taxon>
        <taxon>Chordata</taxon>
        <taxon>Craniata</taxon>
        <taxon>Vertebrata</taxon>
        <taxon>Euteleostomi</taxon>
        <taxon>Actinopterygii</taxon>
        <taxon>Neopterygii</taxon>
        <taxon>Teleostei</taxon>
        <taxon>Ostariophysi</taxon>
        <taxon>Cypriniformes</taxon>
        <taxon>Cyprinidae</taxon>
        <taxon>Labeoninae</taxon>
        <taxon>Labeonini</taxon>
        <taxon>Cirrhinus</taxon>
    </lineage>
</organism>
<keyword evidence="1" id="KW-0175">Coiled coil</keyword>
<name>A0AA88P137_9TELE</name>
<accession>A0AA88P137</accession>
<dbReference type="Proteomes" id="UP001187343">
    <property type="component" value="Unassembled WGS sequence"/>
</dbReference>
<evidence type="ECO:0000256" key="1">
    <source>
        <dbReference type="SAM" id="Coils"/>
    </source>
</evidence>
<evidence type="ECO:0000313" key="2">
    <source>
        <dbReference type="EMBL" id="KAK2870505.1"/>
    </source>
</evidence>